<evidence type="ECO:0000256" key="1">
    <source>
        <dbReference type="SAM" id="SignalP"/>
    </source>
</evidence>
<dbReference type="EMBL" id="LT840185">
    <property type="protein sequence ID" value="SMF70365.1"/>
    <property type="molecule type" value="Genomic_DNA"/>
</dbReference>
<dbReference type="InterPro" id="IPR006311">
    <property type="entry name" value="TAT_signal"/>
</dbReference>
<keyword evidence="3" id="KW-1185">Reference proteome</keyword>
<organism evidence="2 3">
    <name type="scientific">Allosphingosinicella indica</name>
    <dbReference type="NCBI Taxonomy" id="941907"/>
    <lineage>
        <taxon>Bacteria</taxon>
        <taxon>Pseudomonadati</taxon>
        <taxon>Pseudomonadota</taxon>
        <taxon>Alphaproteobacteria</taxon>
        <taxon>Sphingomonadales</taxon>
        <taxon>Sphingomonadaceae</taxon>
        <taxon>Allosphingosinicella</taxon>
    </lineage>
</organism>
<evidence type="ECO:0000313" key="3">
    <source>
        <dbReference type="Proteomes" id="UP000192934"/>
    </source>
</evidence>
<dbReference type="OrthoDB" id="9763405at2"/>
<feature type="signal peptide" evidence="1">
    <location>
        <begin position="1"/>
        <end position="26"/>
    </location>
</feature>
<protein>
    <submittedName>
        <fullName evidence="2">Uncharacterized conserved protein, DUF885 familyt</fullName>
    </submittedName>
</protein>
<dbReference type="InterPro" id="IPR010281">
    <property type="entry name" value="DUF885"/>
</dbReference>
<name>A0A1X7GIU5_9SPHN</name>
<dbReference type="RefSeq" id="WP_085219516.1">
    <property type="nucleotide sequence ID" value="NZ_LT840185.1"/>
</dbReference>
<dbReference type="PANTHER" id="PTHR33361:SF2">
    <property type="entry name" value="DUF885 DOMAIN-CONTAINING PROTEIN"/>
    <property type="match status" value="1"/>
</dbReference>
<dbReference type="PANTHER" id="PTHR33361">
    <property type="entry name" value="GLR0591 PROTEIN"/>
    <property type="match status" value="1"/>
</dbReference>
<dbReference type="PROSITE" id="PS51318">
    <property type="entry name" value="TAT"/>
    <property type="match status" value="1"/>
</dbReference>
<sequence length="605" mass="65255">MDRRTFLASSGAAALSATLLARTAFAQAPVTAGPGDAALKGKFDAIVQEMMKRNPGIATMFGLDTGPNAALRSKLSDTSPVSRAEDAAALKQAIASIQVDKSQLSPQMALDRDVIEAVLSDYAVGPTRFQVDSPVYPFRITQQDGAYFSIPDFLNSQHPVNNAADADAYLARLEAFAGSLDGDTETLKGDAARGIVPPDVSFALTLGQMEALRKPAPAESGLATSLSGRAKTKNIAGDWNGRAAKIVADKVYPALDRQMALVKQLHAKGRKTAGVWDIPQGEALYAAALASSTTTRMTPDEVHKVGLDQVAEISARLDAILKKEGLSQGSVGARLTQLNKSPAQLYPDTAEGRKQLIADLNAGVKDMEGRLPKMFATLPGVPIEIRAVPVDIQDGAPNGYYTPAALDGSRAAIYWINLKNVGDWPKYTLPALTYHEADPGHHLQNSVATQASDSHLLRKLSWFGAYGEGWALYAESVADELGGYKTEVERAGFLQSYLFRAARLVVDTGIHTKRWTADQATKYLVETTGFPQPRSQREVERYTCSPGQACSYKIGHIAWVEARKKAQAMLGDRFDLKQFHEVLRDGAMPLTMLQERVEARAKALA</sequence>
<keyword evidence="1" id="KW-0732">Signal</keyword>
<dbReference type="Pfam" id="PF05960">
    <property type="entry name" value="DUF885"/>
    <property type="match status" value="1"/>
</dbReference>
<reference evidence="3" key="1">
    <citation type="submission" date="2017-04" db="EMBL/GenBank/DDBJ databases">
        <authorList>
            <person name="Varghese N."/>
            <person name="Submissions S."/>
        </authorList>
    </citation>
    <scope>NUCLEOTIDE SEQUENCE [LARGE SCALE GENOMIC DNA]</scope>
    <source>
        <strain evidence="3">Dd16</strain>
    </source>
</reference>
<gene>
    <name evidence="2" type="ORF">SAMN06295910_1847</name>
</gene>
<feature type="chain" id="PRO_5012665596" evidence="1">
    <location>
        <begin position="27"/>
        <end position="605"/>
    </location>
</feature>
<dbReference type="STRING" id="941907.SAMN06295910_1847"/>
<dbReference type="Proteomes" id="UP000192934">
    <property type="component" value="Chromosome I"/>
</dbReference>
<dbReference type="AlphaFoldDB" id="A0A1X7GIU5"/>
<evidence type="ECO:0000313" key="2">
    <source>
        <dbReference type="EMBL" id="SMF70365.1"/>
    </source>
</evidence>
<accession>A0A1X7GIU5</accession>
<proteinExistence type="predicted"/>